<gene>
    <name evidence="2" type="ORF">Plil01_000516000</name>
</gene>
<proteinExistence type="predicted"/>
<evidence type="ECO:0000256" key="1">
    <source>
        <dbReference type="SAM" id="MobiDB-lite"/>
    </source>
</evidence>
<name>A0A9W6TKK4_9STRA</name>
<evidence type="ECO:0000313" key="3">
    <source>
        <dbReference type="Proteomes" id="UP001165083"/>
    </source>
</evidence>
<dbReference type="EMBL" id="BSXW01000217">
    <property type="protein sequence ID" value="GMF15182.1"/>
    <property type="molecule type" value="Genomic_DNA"/>
</dbReference>
<comment type="caution">
    <text evidence="2">The sequence shown here is derived from an EMBL/GenBank/DDBJ whole genome shotgun (WGS) entry which is preliminary data.</text>
</comment>
<feature type="compositionally biased region" description="Basic and acidic residues" evidence="1">
    <location>
        <begin position="66"/>
        <end position="82"/>
    </location>
</feature>
<feature type="compositionally biased region" description="Polar residues" evidence="1">
    <location>
        <begin position="85"/>
        <end position="98"/>
    </location>
</feature>
<feature type="region of interest" description="Disordered" evidence="1">
    <location>
        <begin position="59"/>
        <end position="98"/>
    </location>
</feature>
<keyword evidence="3" id="KW-1185">Reference proteome</keyword>
<dbReference type="Proteomes" id="UP001165083">
    <property type="component" value="Unassembled WGS sequence"/>
</dbReference>
<dbReference type="AlphaFoldDB" id="A0A9W6TKK4"/>
<accession>A0A9W6TKK4</accession>
<sequence length="98" mass="10831">MVDHPDRPTSSNGAVTFCMTAYGSGMSSLVIVTKTREQTGQVKAEVEKLTMELKSYHNKYSPFSNAKDDTSQRTIGEKRPWVEKSSGTDTQMPSLQAL</sequence>
<reference evidence="2" key="1">
    <citation type="submission" date="2023-04" db="EMBL/GenBank/DDBJ databases">
        <title>Phytophthora lilii NBRC 32176.</title>
        <authorList>
            <person name="Ichikawa N."/>
            <person name="Sato H."/>
            <person name="Tonouchi N."/>
        </authorList>
    </citation>
    <scope>NUCLEOTIDE SEQUENCE</scope>
    <source>
        <strain evidence="2">NBRC 32176</strain>
    </source>
</reference>
<organism evidence="2 3">
    <name type="scientific">Phytophthora lilii</name>
    <dbReference type="NCBI Taxonomy" id="2077276"/>
    <lineage>
        <taxon>Eukaryota</taxon>
        <taxon>Sar</taxon>
        <taxon>Stramenopiles</taxon>
        <taxon>Oomycota</taxon>
        <taxon>Peronosporomycetes</taxon>
        <taxon>Peronosporales</taxon>
        <taxon>Peronosporaceae</taxon>
        <taxon>Phytophthora</taxon>
    </lineage>
</organism>
<evidence type="ECO:0000313" key="2">
    <source>
        <dbReference type="EMBL" id="GMF15182.1"/>
    </source>
</evidence>
<protein>
    <submittedName>
        <fullName evidence="2">Unnamed protein product</fullName>
    </submittedName>
</protein>